<sequence length="97" mass="10698">MRIATHPGVFSRPLPPVTARANIDSLLALPNVRALGEGARFWECYAEVTRGVVVRGNLVQDSHLVAILLEHGVPLLYSSDADFKKFSTLRVRDPFAN</sequence>
<gene>
    <name evidence="1" type="ORF">METZ01_LOCUS354562</name>
</gene>
<evidence type="ECO:0008006" key="2">
    <source>
        <dbReference type="Google" id="ProtNLM"/>
    </source>
</evidence>
<accession>A0A382RXR0</accession>
<dbReference type="SUPFAM" id="SSF88723">
    <property type="entry name" value="PIN domain-like"/>
    <property type="match status" value="1"/>
</dbReference>
<dbReference type="EMBL" id="UINC01124510">
    <property type="protein sequence ID" value="SVD01708.1"/>
    <property type="molecule type" value="Genomic_DNA"/>
</dbReference>
<proteinExistence type="predicted"/>
<evidence type="ECO:0000313" key="1">
    <source>
        <dbReference type="EMBL" id="SVD01708.1"/>
    </source>
</evidence>
<dbReference type="InterPro" id="IPR029060">
    <property type="entry name" value="PIN-like_dom_sf"/>
</dbReference>
<reference evidence="1" key="1">
    <citation type="submission" date="2018-05" db="EMBL/GenBank/DDBJ databases">
        <authorList>
            <person name="Lanie J.A."/>
            <person name="Ng W.-L."/>
            <person name="Kazmierczak K.M."/>
            <person name="Andrzejewski T.M."/>
            <person name="Davidsen T.M."/>
            <person name="Wayne K.J."/>
            <person name="Tettelin H."/>
            <person name="Glass J.I."/>
            <person name="Rusch D."/>
            <person name="Podicherti R."/>
            <person name="Tsui H.-C.T."/>
            <person name="Winkler M.E."/>
        </authorList>
    </citation>
    <scope>NUCLEOTIDE SEQUENCE</scope>
</reference>
<protein>
    <recommendedName>
        <fullName evidence="2">PIN domain-containing protein</fullName>
    </recommendedName>
</protein>
<dbReference type="AlphaFoldDB" id="A0A382RXR0"/>
<name>A0A382RXR0_9ZZZZ</name>
<organism evidence="1">
    <name type="scientific">marine metagenome</name>
    <dbReference type="NCBI Taxonomy" id="408172"/>
    <lineage>
        <taxon>unclassified sequences</taxon>
        <taxon>metagenomes</taxon>
        <taxon>ecological metagenomes</taxon>
    </lineage>
</organism>